<proteinExistence type="predicted"/>
<reference evidence="1" key="1">
    <citation type="journal article" date="2013" name="Lancet">
        <title>First case of E anophelis outbreak in an intensive-care unit.</title>
        <authorList>
            <person name="Teo J."/>
            <person name="Tan S.Y."/>
            <person name="Tay M."/>
            <person name="Ding Y."/>
            <person name="Kjelleberg S."/>
            <person name="Givskov M."/>
            <person name="Lin R.T."/>
            <person name="Yang L."/>
        </authorList>
    </citation>
    <scope>NUCLEOTIDE SEQUENCE [LARGE SCALE GENOMIC DNA]</scope>
    <source>
        <strain evidence="1">NUHP1</strain>
    </source>
</reference>
<organism evidence="1 2">
    <name type="scientific">Elizabethkingia anophelis NUHP1</name>
    <dbReference type="NCBI Taxonomy" id="1338011"/>
    <lineage>
        <taxon>Bacteria</taxon>
        <taxon>Pseudomonadati</taxon>
        <taxon>Bacteroidota</taxon>
        <taxon>Flavobacteriia</taxon>
        <taxon>Flavobacteriales</taxon>
        <taxon>Weeksellaceae</taxon>
        <taxon>Elizabethkingia</taxon>
    </lineage>
</organism>
<evidence type="ECO:0000313" key="1">
    <source>
        <dbReference type="EMBL" id="AIL46153.1"/>
    </source>
</evidence>
<dbReference type="HOGENOM" id="CLU_1615517_0_0_10"/>
<dbReference type="SUPFAM" id="SSF48452">
    <property type="entry name" value="TPR-like"/>
    <property type="match status" value="1"/>
</dbReference>
<dbReference type="STRING" id="1338011.BD94_2378"/>
<dbReference type="Proteomes" id="UP000028933">
    <property type="component" value="Chromosome"/>
</dbReference>
<gene>
    <name evidence="1" type="ORF">BD94_2378</name>
</gene>
<dbReference type="AlphaFoldDB" id="A0A077EI10"/>
<dbReference type="eggNOG" id="COG4783">
    <property type="taxonomic scope" value="Bacteria"/>
</dbReference>
<dbReference type="InterPro" id="IPR011990">
    <property type="entry name" value="TPR-like_helical_dom_sf"/>
</dbReference>
<dbReference type="EMBL" id="CP007547">
    <property type="protein sequence ID" value="AIL46153.1"/>
    <property type="molecule type" value="Genomic_DNA"/>
</dbReference>
<dbReference type="Gene3D" id="1.25.40.10">
    <property type="entry name" value="Tetratricopeptide repeat domain"/>
    <property type="match status" value="1"/>
</dbReference>
<dbReference type="KEGG" id="eao:BD94_2378"/>
<sequence>MNEYLDAEFDRADDLISQDLNEEAKAVLNNILLEDPKYGKAHNHIAWLIKNKENDAVEAEKHYKLAIDFTPEYGPSYLNYAYLLSEAKRYDDLRDILTKAESVNDVNKSNLAREWAYYYEDTRQYEKAIDKYKEYALSLYENSYIEKAKEGIERCKMKIDIQKM</sequence>
<reference evidence="1" key="2">
    <citation type="journal article" date="2015" name="Genome Biol. Evol.">
        <title>Complete Genome Sequence and Transcriptomic Analysis of the Novel Pathogen Elizabethkingia anophelis in Response to Oxidative Stress.</title>
        <authorList>
            <person name="Li Y."/>
            <person name="Liu Y."/>
            <person name="Chew S.C."/>
            <person name="Tay M."/>
            <person name="Salido M.M."/>
            <person name="Teo J."/>
            <person name="Lauro F.M."/>
            <person name="Givskov M."/>
            <person name="Yang L."/>
        </authorList>
    </citation>
    <scope>NUCLEOTIDE SEQUENCE</scope>
    <source>
        <strain evidence="1">NUHP1</strain>
    </source>
</reference>
<evidence type="ECO:0000313" key="2">
    <source>
        <dbReference type="Proteomes" id="UP000028933"/>
    </source>
</evidence>
<accession>A0A077EI10</accession>
<dbReference type="RefSeq" id="WP_024564100.1">
    <property type="nucleotide sequence ID" value="NZ_CP007547.1"/>
</dbReference>
<name>A0A077EI10_9FLAO</name>
<protein>
    <submittedName>
        <fullName evidence="1">Uncharacterized protein</fullName>
    </submittedName>
</protein>